<dbReference type="PROSITE" id="PS00856">
    <property type="entry name" value="GUANYLATE_KINASE_1"/>
    <property type="match status" value="1"/>
</dbReference>
<dbReference type="InterPro" id="IPR008145">
    <property type="entry name" value="GK/Ca_channel_bsu"/>
</dbReference>
<feature type="domain" description="Guanylate kinase-like" evidence="1">
    <location>
        <begin position="2"/>
        <end position="190"/>
    </location>
</feature>
<evidence type="ECO:0000259" key="1">
    <source>
        <dbReference type="PROSITE" id="PS50052"/>
    </source>
</evidence>
<keyword evidence="2" id="KW-0418">Kinase</keyword>
<dbReference type="PROSITE" id="PS50052">
    <property type="entry name" value="GUANYLATE_KINASE_2"/>
    <property type="match status" value="1"/>
</dbReference>
<sequence>MGRIFCLMGKSSSGKDTLYARLSEKLHFSTIVPYTTRPIREGEEEGREYHFITEKEVEEFEKQGRIIELRAYNTVHGVWKYLTVDDKQTDVEHHDYLMIGTVESYRKLKEYYGEAYLVPIYIEVDDGVRLQRALERERSQAEPKYAEMCRRFLADEADFSPEKLQEAGITKTFVNNDLEHTEQEIISYVKSCMTESTMR</sequence>
<evidence type="ECO:0000313" key="2">
    <source>
        <dbReference type="EMBL" id="MEQ2558179.1"/>
    </source>
</evidence>
<dbReference type="SMART" id="SM00072">
    <property type="entry name" value="GuKc"/>
    <property type="match status" value="1"/>
</dbReference>
<accession>A0ABV1HEP7</accession>
<dbReference type="EMBL" id="JBBMEX010000009">
    <property type="protein sequence ID" value="MEQ2558179.1"/>
    <property type="molecule type" value="Genomic_DNA"/>
</dbReference>
<reference evidence="2 3" key="1">
    <citation type="submission" date="2024-03" db="EMBL/GenBank/DDBJ databases">
        <title>Human intestinal bacterial collection.</title>
        <authorList>
            <person name="Pauvert C."/>
            <person name="Hitch T.C.A."/>
            <person name="Clavel T."/>
        </authorList>
    </citation>
    <scope>NUCLEOTIDE SEQUENCE [LARGE SCALE GENOMIC DNA]</scope>
    <source>
        <strain evidence="2 3">CLA-AA-H185</strain>
    </source>
</reference>
<dbReference type="Proteomes" id="UP001454489">
    <property type="component" value="Unassembled WGS sequence"/>
</dbReference>
<dbReference type="PANTHER" id="PTHR23122">
    <property type="entry name" value="MEMBRANE-ASSOCIATED GUANYLATE KINASE MAGUK"/>
    <property type="match status" value="1"/>
</dbReference>
<protein>
    <submittedName>
        <fullName evidence="2">Guanylate kinase</fullName>
    </submittedName>
</protein>
<name>A0ABV1HEP7_9FIRM</name>
<comment type="caution">
    <text evidence="2">The sequence shown here is derived from an EMBL/GenBank/DDBJ whole genome shotgun (WGS) entry which is preliminary data.</text>
</comment>
<keyword evidence="2" id="KW-0808">Transferase</keyword>
<dbReference type="InterPro" id="IPR050716">
    <property type="entry name" value="MAGUK"/>
</dbReference>
<dbReference type="RefSeq" id="WP_353531053.1">
    <property type="nucleotide sequence ID" value="NZ_JBBMEX010000009.1"/>
</dbReference>
<organism evidence="2 3">
    <name type="scientific">Maccoyibacter intestinihominis</name>
    <dbReference type="NCBI Taxonomy" id="3133499"/>
    <lineage>
        <taxon>Bacteria</taxon>
        <taxon>Bacillati</taxon>
        <taxon>Bacillota</taxon>
        <taxon>Clostridia</taxon>
        <taxon>Lachnospirales</taxon>
        <taxon>Lachnospiraceae</taxon>
        <taxon>Maccoyibacter</taxon>
    </lineage>
</organism>
<dbReference type="InterPro" id="IPR008144">
    <property type="entry name" value="Guanylate_kin-like_dom"/>
</dbReference>
<proteinExistence type="predicted"/>
<dbReference type="InterPro" id="IPR027417">
    <property type="entry name" value="P-loop_NTPase"/>
</dbReference>
<gene>
    <name evidence="2" type="ORF">WMO43_09895</name>
</gene>
<dbReference type="GO" id="GO:0016301">
    <property type="term" value="F:kinase activity"/>
    <property type="evidence" value="ECO:0007669"/>
    <property type="project" value="UniProtKB-KW"/>
</dbReference>
<dbReference type="InterPro" id="IPR020590">
    <property type="entry name" value="Guanylate_kinase_CS"/>
</dbReference>
<keyword evidence="3" id="KW-1185">Reference proteome</keyword>
<dbReference type="SUPFAM" id="SSF52540">
    <property type="entry name" value="P-loop containing nucleoside triphosphate hydrolases"/>
    <property type="match status" value="1"/>
</dbReference>
<dbReference type="Gene3D" id="3.40.50.300">
    <property type="entry name" value="P-loop containing nucleotide triphosphate hydrolases"/>
    <property type="match status" value="1"/>
</dbReference>
<dbReference type="Pfam" id="PF00625">
    <property type="entry name" value="Guanylate_kin"/>
    <property type="match status" value="1"/>
</dbReference>
<evidence type="ECO:0000313" key="3">
    <source>
        <dbReference type="Proteomes" id="UP001454489"/>
    </source>
</evidence>